<accession>A0ABT0LC49</accession>
<keyword evidence="2" id="KW-1185">Reference proteome</keyword>
<reference evidence="1 2" key="1">
    <citation type="submission" date="2022-01" db="EMBL/GenBank/DDBJ databases">
        <title>Whole genome-based taxonomy of the Shewanellaceae.</title>
        <authorList>
            <person name="Martin-Rodriguez A.J."/>
        </authorList>
    </citation>
    <scope>NUCLEOTIDE SEQUENCE [LARGE SCALE GENOMIC DNA]</scope>
    <source>
        <strain evidence="1 2">DSM 17177</strain>
    </source>
</reference>
<gene>
    <name evidence="1" type="ORF">L2764_12550</name>
</gene>
<name>A0ABT0LC49_9GAMM</name>
<dbReference type="RefSeq" id="WP_248940597.1">
    <property type="nucleotide sequence ID" value="NZ_JAKIKS010000044.1"/>
</dbReference>
<sequence length="88" mass="9988">MLTSDHYRIKRNDDKFGQYSGVWLVLPLAKALVKENLMVRGSKRTQQQAQWLVKEGIAGFSLDLDDCTTSQTNRRVNLFGFDSPQLAA</sequence>
<comment type="caution">
    <text evidence="1">The sequence shown here is derived from an EMBL/GenBank/DDBJ whole genome shotgun (WGS) entry which is preliminary data.</text>
</comment>
<dbReference type="EMBL" id="JAKIKS010000044">
    <property type="protein sequence ID" value="MCL1125283.1"/>
    <property type="molecule type" value="Genomic_DNA"/>
</dbReference>
<dbReference type="Proteomes" id="UP001203423">
    <property type="component" value="Unassembled WGS sequence"/>
</dbReference>
<organism evidence="1 2">
    <name type="scientific">Shewanella surugensis</name>
    <dbReference type="NCBI Taxonomy" id="212020"/>
    <lineage>
        <taxon>Bacteria</taxon>
        <taxon>Pseudomonadati</taxon>
        <taxon>Pseudomonadota</taxon>
        <taxon>Gammaproteobacteria</taxon>
        <taxon>Alteromonadales</taxon>
        <taxon>Shewanellaceae</taxon>
        <taxon>Shewanella</taxon>
    </lineage>
</organism>
<evidence type="ECO:0000313" key="1">
    <source>
        <dbReference type="EMBL" id="MCL1125283.1"/>
    </source>
</evidence>
<protein>
    <submittedName>
        <fullName evidence="1">Uncharacterized protein</fullName>
    </submittedName>
</protein>
<evidence type="ECO:0000313" key="2">
    <source>
        <dbReference type="Proteomes" id="UP001203423"/>
    </source>
</evidence>
<proteinExistence type="predicted"/>